<dbReference type="EMBL" id="MBTF01000001">
    <property type="protein sequence ID" value="OOQ62183.1"/>
    <property type="molecule type" value="Genomic_DNA"/>
</dbReference>
<comment type="caution">
    <text evidence="1">The sequence shown here is derived from an EMBL/GenBank/DDBJ whole genome shotgun (WGS) entry which is preliminary data.</text>
</comment>
<keyword evidence="2" id="KW-1185">Reference proteome</keyword>
<dbReference type="STRING" id="1792845.BC343_03830"/>
<evidence type="ECO:0000313" key="1">
    <source>
        <dbReference type="EMBL" id="OOQ62183.1"/>
    </source>
</evidence>
<gene>
    <name evidence="1" type="ORF">BC343_03830</name>
</gene>
<protein>
    <submittedName>
        <fullName evidence="1">Uncharacterized protein</fullName>
    </submittedName>
</protein>
<dbReference type="AlphaFoldDB" id="A0A1S9PMK0"/>
<organism evidence="1 2">
    <name type="scientific">Mucilaginibacter pedocola</name>
    <dbReference type="NCBI Taxonomy" id="1792845"/>
    <lineage>
        <taxon>Bacteria</taxon>
        <taxon>Pseudomonadati</taxon>
        <taxon>Bacteroidota</taxon>
        <taxon>Sphingobacteriia</taxon>
        <taxon>Sphingobacteriales</taxon>
        <taxon>Sphingobacteriaceae</taxon>
        <taxon>Mucilaginibacter</taxon>
    </lineage>
</organism>
<proteinExistence type="predicted"/>
<reference evidence="1 2" key="1">
    <citation type="submission" date="2016-07" db="EMBL/GenBank/DDBJ databases">
        <title>Genomic analysis of zinc-resistant bacterium Mucilaginibacter pedocola TBZ30.</title>
        <authorList>
            <person name="Huang J."/>
            <person name="Tang J."/>
        </authorList>
    </citation>
    <scope>NUCLEOTIDE SEQUENCE [LARGE SCALE GENOMIC DNA]</scope>
    <source>
        <strain evidence="1 2">TBZ30</strain>
    </source>
</reference>
<sequence>MKVIDRVSAYRAKSLLSDGREHAMEILVEDKFAKSLLTEILRQRFPELISSIGIHPVGDATAVRQLTEYLIDAGHRAIAIRDADQGENKSTKLFKFPGTLPPEKEVFLTSEVQNELGSKYNIDVREILSVADLDHHKYSEYLSLKAHCPKEVLENQAIVEYIRTKGEGFFAELVSIIGSELH</sequence>
<dbReference type="Proteomes" id="UP000189739">
    <property type="component" value="Unassembled WGS sequence"/>
</dbReference>
<name>A0A1S9PMK0_9SPHI</name>
<evidence type="ECO:0000313" key="2">
    <source>
        <dbReference type="Proteomes" id="UP000189739"/>
    </source>
</evidence>
<accession>A0A1S9PMK0</accession>